<feature type="region of interest" description="Disordered" evidence="1">
    <location>
        <begin position="28"/>
        <end position="52"/>
    </location>
</feature>
<gene>
    <name evidence="2" type="ORF">SDC9_86639</name>
</gene>
<comment type="caution">
    <text evidence="2">The sequence shown here is derived from an EMBL/GenBank/DDBJ whole genome shotgun (WGS) entry which is preliminary data.</text>
</comment>
<accession>A0A644ZJH7</accession>
<organism evidence="2">
    <name type="scientific">bioreactor metagenome</name>
    <dbReference type="NCBI Taxonomy" id="1076179"/>
    <lineage>
        <taxon>unclassified sequences</taxon>
        <taxon>metagenomes</taxon>
        <taxon>ecological metagenomes</taxon>
    </lineage>
</organism>
<name>A0A644ZJH7_9ZZZZ</name>
<protein>
    <submittedName>
        <fullName evidence="2">Uncharacterized protein</fullName>
    </submittedName>
</protein>
<reference evidence="2" key="1">
    <citation type="submission" date="2019-08" db="EMBL/GenBank/DDBJ databases">
        <authorList>
            <person name="Kucharzyk K."/>
            <person name="Murdoch R.W."/>
            <person name="Higgins S."/>
            <person name="Loffler F."/>
        </authorList>
    </citation>
    <scope>NUCLEOTIDE SEQUENCE</scope>
</reference>
<evidence type="ECO:0000313" key="2">
    <source>
        <dbReference type="EMBL" id="MPM40001.1"/>
    </source>
</evidence>
<dbReference type="EMBL" id="VSSQ01008842">
    <property type="protein sequence ID" value="MPM40001.1"/>
    <property type="molecule type" value="Genomic_DNA"/>
</dbReference>
<proteinExistence type="predicted"/>
<evidence type="ECO:0000256" key="1">
    <source>
        <dbReference type="SAM" id="MobiDB-lite"/>
    </source>
</evidence>
<dbReference type="AlphaFoldDB" id="A0A644ZJH7"/>
<sequence length="232" mass="25332">MLRAHKFRAQPLGLADCLLDNAPAPGREALDGGAARSAHPNQPLHRRQDQLGVQPRRVQHLGRDGIFLSGQAEQQVLAAHIAVSQLGGAFLRHAQGLLRLPGKSAIADLVHRPLHDRSGLFAGLRLFFNRLPGSRLLVGMLGDVPLVVRSALIGFGRPFFMGAAAGHALQLGGQASGGLYVKAFFLHENPSGFIIQRYFTRLGKKYPCAEGIRLFIFSRKIIRQDCILRNLC</sequence>